<keyword evidence="2" id="KW-1185">Reference proteome</keyword>
<organism evidence="1 2">
    <name type="scientific">Arctium lappa</name>
    <name type="common">Greater burdock</name>
    <name type="synonym">Lappa major</name>
    <dbReference type="NCBI Taxonomy" id="4217"/>
    <lineage>
        <taxon>Eukaryota</taxon>
        <taxon>Viridiplantae</taxon>
        <taxon>Streptophyta</taxon>
        <taxon>Embryophyta</taxon>
        <taxon>Tracheophyta</taxon>
        <taxon>Spermatophyta</taxon>
        <taxon>Magnoliopsida</taxon>
        <taxon>eudicotyledons</taxon>
        <taxon>Gunneridae</taxon>
        <taxon>Pentapetalae</taxon>
        <taxon>asterids</taxon>
        <taxon>campanulids</taxon>
        <taxon>Asterales</taxon>
        <taxon>Asteraceae</taxon>
        <taxon>Carduoideae</taxon>
        <taxon>Cardueae</taxon>
        <taxon>Arctiinae</taxon>
        <taxon>Arctium</taxon>
    </lineage>
</organism>
<dbReference type="Proteomes" id="UP001055879">
    <property type="component" value="Linkage Group LG06"/>
</dbReference>
<sequence>MVHCIPPQLRGAYRGSIIRYLSLSAYVSESCPKNARIEEPSRTAKHTLHFSSLLLSLYNRNSVIVCVVLFSL</sequence>
<evidence type="ECO:0000313" key="1">
    <source>
        <dbReference type="EMBL" id="KAI3718459.1"/>
    </source>
</evidence>
<reference evidence="1 2" key="2">
    <citation type="journal article" date="2022" name="Mol. Ecol. Resour.">
        <title>The genomes of chicory, endive, great burdock and yacon provide insights into Asteraceae paleo-polyploidization history and plant inulin production.</title>
        <authorList>
            <person name="Fan W."/>
            <person name="Wang S."/>
            <person name="Wang H."/>
            <person name="Wang A."/>
            <person name="Jiang F."/>
            <person name="Liu H."/>
            <person name="Zhao H."/>
            <person name="Xu D."/>
            <person name="Zhang Y."/>
        </authorList>
    </citation>
    <scope>NUCLEOTIDE SEQUENCE [LARGE SCALE GENOMIC DNA]</scope>
    <source>
        <strain evidence="2">cv. Niubang</strain>
    </source>
</reference>
<evidence type="ECO:0000313" key="2">
    <source>
        <dbReference type="Proteomes" id="UP001055879"/>
    </source>
</evidence>
<gene>
    <name evidence="1" type="ORF">L6452_19331</name>
</gene>
<dbReference type="EMBL" id="CM042052">
    <property type="protein sequence ID" value="KAI3718459.1"/>
    <property type="molecule type" value="Genomic_DNA"/>
</dbReference>
<reference evidence="2" key="1">
    <citation type="journal article" date="2022" name="Mol. Ecol. Resour.">
        <title>The genomes of chicory, endive, great burdock and yacon provide insights into Asteraceae palaeo-polyploidization history and plant inulin production.</title>
        <authorList>
            <person name="Fan W."/>
            <person name="Wang S."/>
            <person name="Wang H."/>
            <person name="Wang A."/>
            <person name="Jiang F."/>
            <person name="Liu H."/>
            <person name="Zhao H."/>
            <person name="Xu D."/>
            <person name="Zhang Y."/>
        </authorList>
    </citation>
    <scope>NUCLEOTIDE SEQUENCE [LARGE SCALE GENOMIC DNA]</scope>
    <source>
        <strain evidence="2">cv. Niubang</strain>
    </source>
</reference>
<protein>
    <submittedName>
        <fullName evidence="1">Uncharacterized protein</fullName>
    </submittedName>
</protein>
<accession>A0ACB9B7V5</accession>
<comment type="caution">
    <text evidence="1">The sequence shown here is derived from an EMBL/GenBank/DDBJ whole genome shotgun (WGS) entry which is preliminary data.</text>
</comment>
<proteinExistence type="predicted"/>
<name>A0ACB9B7V5_ARCLA</name>